<keyword evidence="1" id="KW-1133">Transmembrane helix</keyword>
<name>A0A6J1RAD2_9HYME</name>
<reference evidence="3" key="1">
    <citation type="submission" date="2025-08" db="UniProtKB">
        <authorList>
            <consortium name="RefSeq"/>
        </authorList>
    </citation>
    <scope>IDENTIFICATION</scope>
    <source>
        <tissue evidence="3">Whole body</tissue>
    </source>
</reference>
<keyword evidence="1" id="KW-0472">Membrane</keyword>
<feature type="transmembrane region" description="Helical" evidence="1">
    <location>
        <begin position="67"/>
        <end position="90"/>
    </location>
</feature>
<keyword evidence="2" id="KW-1185">Reference proteome</keyword>
<gene>
    <name evidence="3" type="primary">LOC112466084</name>
</gene>
<dbReference type="Proteomes" id="UP000504618">
    <property type="component" value="Unplaced"/>
</dbReference>
<protein>
    <submittedName>
        <fullName evidence="3">Uncharacterized protein LOC112466084</fullName>
    </submittedName>
</protein>
<dbReference type="RefSeq" id="XP_024889740.1">
    <property type="nucleotide sequence ID" value="XM_025033972.1"/>
</dbReference>
<evidence type="ECO:0000313" key="2">
    <source>
        <dbReference type="Proteomes" id="UP000504618"/>
    </source>
</evidence>
<evidence type="ECO:0000256" key="1">
    <source>
        <dbReference type="SAM" id="Phobius"/>
    </source>
</evidence>
<keyword evidence="1" id="KW-0812">Transmembrane</keyword>
<organism evidence="2 3">
    <name type="scientific">Temnothorax curvispinosus</name>
    <dbReference type="NCBI Taxonomy" id="300111"/>
    <lineage>
        <taxon>Eukaryota</taxon>
        <taxon>Metazoa</taxon>
        <taxon>Ecdysozoa</taxon>
        <taxon>Arthropoda</taxon>
        <taxon>Hexapoda</taxon>
        <taxon>Insecta</taxon>
        <taxon>Pterygota</taxon>
        <taxon>Neoptera</taxon>
        <taxon>Endopterygota</taxon>
        <taxon>Hymenoptera</taxon>
        <taxon>Apocrita</taxon>
        <taxon>Aculeata</taxon>
        <taxon>Formicoidea</taxon>
        <taxon>Formicidae</taxon>
        <taxon>Myrmicinae</taxon>
        <taxon>Temnothorax</taxon>
    </lineage>
</organism>
<dbReference type="AlphaFoldDB" id="A0A6J1RAD2"/>
<evidence type="ECO:0000313" key="3">
    <source>
        <dbReference type="RefSeq" id="XP_024889740.1"/>
    </source>
</evidence>
<dbReference type="GeneID" id="112466084"/>
<accession>A0A6J1RAD2</accession>
<proteinExistence type="predicted"/>
<sequence length="119" mass="13693">MVDDEYGRRILVSSQTIRAQGIYSLKRLTIKHGQYSVNSYFMEYALFSSSSQFFTTPPLLPLLHGGLILLSQATAMLVIPITFLEFGCTVRQRTVRYRRSRDFSKHLARRDFQGSLNLP</sequence>